<keyword evidence="3" id="KW-1185">Reference proteome</keyword>
<evidence type="ECO:0000256" key="1">
    <source>
        <dbReference type="SAM" id="MobiDB-lite"/>
    </source>
</evidence>
<evidence type="ECO:0000313" key="2">
    <source>
        <dbReference type="EMBL" id="MFC0202171.1"/>
    </source>
</evidence>
<name>A0ABV6CN39_9RHOB</name>
<evidence type="ECO:0008006" key="4">
    <source>
        <dbReference type="Google" id="ProtNLM"/>
    </source>
</evidence>
<organism evidence="2 3">
    <name type="scientific">Paracoccus rhizosphaerae</name>
    <dbReference type="NCBI Taxonomy" id="1133347"/>
    <lineage>
        <taxon>Bacteria</taxon>
        <taxon>Pseudomonadati</taxon>
        <taxon>Pseudomonadota</taxon>
        <taxon>Alphaproteobacteria</taxon>
        <taxon>Rhodobacterales</taxon>
        <taxon>Paracoccaceae</taxon>
        <taxon>Paracoccus</taxon>
    </lineage>
</organism>
<dbReference type="RefSeq" id="WP_265507419.1">
    <property type="nucleotide sequence ID" value="NZ_JAOTBE010000031.1"/>
</dbReference>
<sequence length="161" mass="18728">MHRNVTAIYRTFATADLVRRELSDLGISSGDIRVIPDMDDPVGADGMRTDRTHTDRLHDLHLPDDDLRTYQQSVRRGDYVVSAEVDETQIARVQQIMRRPEDEAYNLDQRSDEFRDAGLDPYSDPGTRSTNEEWMGRRDQDNTDPFTRSYMRNARLDQRHG</sequence>
<reference evidence="2 3" key="1">
    <citation type="submission" date="2024-09" db="EMBL/GenBank/DDBJ databases">
        <authorList>
            <person name="Sun Q."/>
            <person name="Mori K."/>
        </authorList>
    </citation>
    <scope>NUCLEOTIDE SEQUENCE [LARGE SCALE GENOMIC DNA]</scope>
    <source>
        <strain evidence="2 3">CCM 7904</strain>
    </source>
</reference>
<gene>
    <name evidence="2" type="ORF">ACFFIZ_18130</name>
</gene>
<feature type="compositionally biased region" description="Basic and acidic residues" evidence="1">
    <location>
        <begin position="109"/>
        <end position="118"/>
    </location>
</feature>
<dbReference type="Proteomes" id="UP001589795">
    <property type="component" value="Unassembled WGS sequence"/>
</dbReference>
<evidence type="ECO:0000313" key="3">
    <source>
        <dbReference type="Proteomes" id="UP001589795"/>
    </source>
</evidence>
<accession>A0ABV6CN39</accession>
<comment type="caution">
    <text evidence="2">The sequence shown here is derived from an EMBL/GenBank/DDBJ whole genome shotgun (WGS) entry which is preliminary data.</text>
</comment>
<feature type="region of interest" description="Disordered" evidence="1">
    <location>
        <begin position="101"/>
        <end position="161"/>
    </location>
</feature>
<feature type="compositionally biased region" description="Basic and acidic residues" evidence="1">
    <location>
        <begin position="130"/>
        <end position="141"/>
    </location>
</feature>
<dbReference type="EMBL" id="JBHLWQ010000175">
    <property type="protein sequence ID" value="MFC0202171.1"/>
    <property type="molecule type" value="Genomic_DNA"/>
</dbReference>
<protein>
    <recommendedName>
        <fullName evidence="4">Heat induced stress protein YflT</fullName>
    </recommendedName>
</protein>
<proteinExistence type="predicted"/>